<organism evidence="1 2">
    <name type="scientific">Trichonephila clavata</name>
    <name type="common">Joro spider</name>
    <name type="synonym">Nephila clavata</name>
    <dbReference type="NCBI Taxonomy" id="2740835"/>
    <lineage>
        <taxon>Eukaryota</taxon>
        <taxon>Metazoa</taxon>
        <taxon>Ecdysozoa</taxon>
        <taxon>Arthropoda</taxon>
        <taxon>Chelicerata</taxon>
        <taxon>Arachnida</taxon>
        <taxon>Araneae</taxon>
        <taxon>Araneomorphae</taxon>
        <taxon>Entelegynae</taxon>
        <taxon>Araneoidea</taxon>
        <taxon>Nephilidae</taxon>
        <taxon>Trichonephila</taxon>
    </lineage>
</organism>
<gene>
    <name evidence="1" type="ORF">TNCT_383721</name>
</gene>
<protein>
    <submittedName>
        <fullName evidence="1">Uncharacterized protein</fullName>
    </submittedName>
</protein>
<accession>A0A8X6K9M8</accession>
<comment type="caution">
    <text evidence="1">The sequence shown here is derived from an EMBL/GenBank/DDBJ whole genome shotgun (WGS) entry which is preliminary data.</text>
</comment>
<evidence type="ECO:0000313" key="1">
    <source>
        <dbReference type="EMBL" id="GFQ67131.1"/>
    </source>
</evidence>
<proteinExistence type="predicted"/>
<reference evidence="1" key="1">
    <citation type="submission" date="2020-07" db="EMBL/GenBank/DDBJ databases">
        <title>Multicomponent nature underlies the extraordinary mechanical properties of spider dragline silk.</title>
        <authorList>
            <person name="Kono N."/>
            <person name="Nakamura H."/>
            <person name="Mori M."/>
            <person name="Yoshida Y."/>
            <person name="Ohtoshi R."/>
            <person name="Malay A.D."/>
            <person name="Moran D.A.P."/>
            <person name="Tomita M."/>
            <person name="Numata K."/>
            <person name="Arakawa K."/>
        </authorList>
    </citation>
    <scope>NUCLEOTIDE SEQUENCE</scope>
</reference>
<dbReference type="AlphaFoldDB" id="A0A8X6K9M8"/>
<dbReference type="EMBL" id="BMAO01020407">
    <property type="protein sequence ID" value="GFQ67131.1"/>
    <property type="molecule type" value="Genomic_DNA"/>
</dbReference>
<dbReference type="Proteomes" id="UP000887116">
    <property type="component" value="Unassembled WGS sequence"/>
</dbReference>
<name>A0A8X6K9M8_TRICU</name>
<keyword evidence="2" id="KW-1185">Reference proteome</keyword>
<evidence type="ECO:0000313" key="2">
    <source>
        <dbReference type="Proteomes" id="UP000887116"/>
    </source>
</evidence>
<sequence length="115" mass="12368">MAAGVTSFCVTCFSELSSEKSDSSISEFSLSERVEMGGGSDCSERDFFPRPPDAGETVARLSFLRCLGLRAEAAVGTWLGLVTEAASISLSCSRYIRSLAFLEHLYAAHWTSLTA</sequence>